<feature type="non-terminal residue" evidence="9">
    <location>
        <position position="1"/>
    </location>
</feature>
<protein>
    <recommendedName>
        <fullName evidence="8">Protein kinase domain-containing protein</fullName>
    </recommendedName>
</protein>
<dbReference type="SMART" id="SM00220">
    <property type="entry name" value="S_TKc"/>
    <property type="match status" value="1"/>
</dbReference>
<dbReference type="Pfam" id="PF00023">
    <property type="entry name" value="Ank"/>
    <property type="match status" value="1"/>
</dbReference>
<evidence type="ECO:0000259" key="8">
    <source>
        <dbReference type="SMART" id="SM00220"/>
    </source>
</evidence>
<dbReference type="InterPro" id="IPR002110">
    <property type="entry name" value="Ankyrin_rpt"/>
</dbReference>
<dbReference type="SMART" id="SM00248">
    <property type="entry name" value="ANK"/>
    <property type="match status" value="4"/>
</dbReference>
<dbReference type="Gene3D" id="1.10.510.10">
    <property type="entry name" value="Transferase(Phosphotransferase) domain 1"/>
    <property type="match status" value="2"/>
</dbReference>
<reference evidence="9 10" key="1">
    <citation type="submission" date="2023-01" db="EMBL/GenBank/DDBJ databases">
        <title>Analysis of 21 Apiospora genomes using comparative genomics revels a genus with tremendous synthesis potential of carbohydrate active enzymes and secondary metabolites.</title>
        <authorList>
            <person name="Sorensen T."/>
        </authorList>
    </citation>
    <scope>NUCLEOTIDE SEQUENCE [LARGE SCALE GENOMIC DNA]</scope>
    <source>
        <strain evidence="9 10">CBS 33761</strain>
    </source>
</reference>
<evidence type="ECO:0000313" key="9">
    <source>
        <dbReference type="EMBL" id="KAK8029847.1"/>
    </source>
</evidence>
<evidence type="ECO:0000256" key="6">
    <source>
        <dbReference type="PROSITE-ProRule" id="PRU00023"/>
    </source>
</evidence>
<feature type="repeat" description="ANK" evidence="6">
    <location>
        <begin position="706"/>
        <end position="738"/>
    </location>
</feature>
<evidence type="ECO:0000256" key="2">
    <source>
        <dbReference type="ARBA" id="ARBA00022679"/>
    </source>
</evidence>
<dbReference type="PROSITE" id="PS50088">
    <property type="entry name" value="ANK_REPEAT"/>
    <property type="match status" value="2"/>
</dbReference>
<comment type="caution">
    <text evidence="9">The sequence shown here is derived from an EMBL/GenBank/DDBJ whole genome shotgun (WGS) entry which is preliminary data.</text>
</comment>
<evidence type="ECO:0000256" key="3">
    <source>
        <dbReference type="ARBA" id="ARBA00022741"/>
    </source>
</evidence>
<evidence type="ECO:0000256" key="1">
    <source>
        <dbReference type="ARBA" id="ARBA00022527"/>
    </source>
</evidence>
<feature type="region of interest" description="Disordered" evidence="7">
    <location>
        <begin position="392"/>
        <end position="412"/>
    </location>
</feature>
<dbReference type="InterPro" id="IPR036770">
    <property type="entry name" value="Ankyrin_rpt-contain_sf"/>
</dbReference>
<feature type="compositionally biased region" description="Basic and acidic residues" evidence="7">
    <location>
        <begin position="403"/>
        <end position="412"/>
    </location>
</feature>
<feature type="region of interest" description="Disordered" evidence="7">
    <location>
        <begin position="32"/>
        <end position="52"/>
    </location>
</feature>
<dbReference type="PROSITE" id="PS50297">
    <property type="entry name" value="ANK_REP_REGION"/>
    <property type="match status" value="2"/>
</dbReference>
<organism evidence="9 10">
    <name type="scientific">Apiospora rasikravindrae</name>
    <dbReference type="NCBI Taxonomy" id="990691"/>
    <lineage>
        <taxon>Eukaryota</taxon>
        <taxon>Fungi</taxon>
        <taxon>Dikarya</taxon>
        <taxon>Ascomycota</taxon>
        <taxon>Pezizomycotina</taxon>
        <taxon>Sordariomycetes</taxon>
        <taxon>Xylariomycetidae</taxon>
        <taxon>Amphisphaeriales</taxon>
        <taxon>Apiosporaceae</taxon>
        <taxon>Apiospora</taxon>
    </lineage>
</organism>
<dbReference type="InterPro" id="IPR000719">
    <property type="entry name" value="Prot_kinase_dom"/>
</dbReference>
<feature type="domain" description="Protein kinase" evidence="8">
    <location>
        <begin position="170"/>
        <end position="378"/>
    </location>
</feature>
<keyword evidence="10" id="KW-1185">Reference proteome</keyword>
<dbReference type="Proteomes" id="UP001444661">
    <property type="component" value="Unassembled WGS sequence"/>
</dbReference>
<evidence type="ECO:0000256" key="4">
    <source>
        <dbReference type="ARBA" id="ARBA00022777"/>
    </source>
</evidence>
<keyword evidence="3" id="KW-0547">Nucleotide-binding</keyword>
<evidence type="ECO:0000256" key="5">
    <source>
        <dbReference type="ARBA" id="ARBA00022840"/>
    </source>
</evidence>
<dbReference type="EMBL" id="JAQQWK010000010">
    <property type="protein sequence ID" value="KAK8029847.1"/>
    <property type="molecule type" value="Genomic_DNA"/>
</dbReference>
<dbReference type="Gene3D" id="3.30.200.20">
    <property type="entry name" value="Phosphorylase Kinase, domain 1"/>
    <property type="match status" value="1"/>
</dbReference>
<evidence type="ECO:0000256" key="7">
    <source>
        <dbReference type="SAM" id="MobiDB-lite"/>
    </source>
</evidence>
<dbReference type="SUPFAM" id="SSF48403">
    <property type="entry name" value="Ankyrin repeat"/>
    <property type="match status" value="1"/>
</dbReference>
<name>A0ABR1SFM3_9PEZI</name>
<sequence>IDTQANPLHTPGKGKTGVLSVNLYYAAGSGPRHRSGLRLPEHASVEPGSADLADPEVRRRWVPCAVLEYDNAQVTARAKCWVDRGHIMWKRGTTHHFDVTAVSKKLHVRLLLWLSDHASEDARQRGPVLLGSVSIDPFYGDGDKGNAWADLDDGTGWIHVETKFEEKEFGLPEKEDGNYQTPFGGLVRVSQYFAHLSGDYAMTTCTADHLSDAGAAPPLLDHPFIASLRSAFRSPDGVRLSCSMGDGGNLFGHPQRERRFSPEKAKFYAIVASLKPENVWLDPFGHISICSPGLFGLDRQPDGLRVVPYTPDCPAPELLGDGGAQSAMADWWTLGRLRIPKELPPDAKDLMSRLLTKDPRERLGSRGGASEIRTHAFFKHVKWQELPLKQVSPYRPSNTPHGFELEPREPELPRSRWPGAVRRLSRGILYDEIDFGFDPHNKPRIEVAQTRELAIEALAEATGPDVEDDDWDVAWQPASRTLCFKNRVTQEERLAGRWGSRPRFATLPGAASHHPTEDKAQASSDDGPSEAQSREALAAALALGYRSPRIVSQILALGNVNLNYATLDHSEIANTKFVPFPAPDIQITPLEWAVEHDRPDLARLFLDAGVDVNYTLWKVEGPALIKAVRKRNLELAEMLVPKSDRVTCTRALGLAATQSDVAIARALLEGGALCDFEEADRPLSDDDWDAECKLGYGHISELTAGDFVAPLALAVMVGDVALVRLLLEHGADSNQGYHGLYPAADQYKEGPDPAPYWIHFHSGRAVQLAMELGYAEMVHLLLDYGADIDLPQPSWEVPDGEDRLPMEYTCCLVPRSLYLRVMAGLEQAVEKRGRKEETGVTTTASLKV</sequence>
<dbReference type="SUPFAM" id="SSF56112">
    <property type="entry name" value="Protein kinase-like (PK-like)"/>
    <property type="match status" value="1"/>
</dbReference>
<dbReference type="InterPro" id="IPR011009">
    <property type="entry name" value="Kinase-like_dom_sf"/>
</dbReference>
<keyword evidence="5" id="KW-0067">ATP-binding</keyword>
<accession>A0ABR1SFM3</accession>
<keyword evidence="6" id="KW-0040">ANK repeat</keyword>
<feature type="region of interest" description="Disordered" evidence="7">
    <location>
        <begin position="499"/>
        <end position="533"/>
    </location>
</feature>
<keyword evidence="2" id="KW-0808">Transferase</keyword>
<keyword evidence="1" id="KW-0723">Serine/threonine-protein kinase</keyword>
<feature type="repeat" description="ANK" evidence="6">
    <location>
        <begin position="761"/>
        <end position="793"/>
    </location>
</feature>
<dbReference type="PANTHER" id="PTHR24351">
    <property type="entry name" value="RIBOSOMAL PROTEIN S6 KINASE"/>
    <property type="match status" value="1"/>
</dbReference>
<dbReference type="Pfam" id="PF13637">
    <property type="entry name" value="Ank_4"/>
    <property type="match status" value="1"/>
</dbReference>
<keyword evidence="4" id="KW-0418">Kinase</keyword>
<proteinExistence type="predicted"/>
<dbReference type="Gene3D" id="1.25.40.20">
    <property type="entry name" value="Ankyrin repeat-containing domain"/>
    <property type="match status" value="2"/>
</dbReference>
<gene>
    <name evidence="9" type="ORF">PG993_011138</name>
</gene>
<evidence type="ECO:0000313" key="10">
    <source>
        <dbReference type="Proteomes" id="UP001444661"/>
    </source>
</evidence>